<name>A0ABV8LRF4_9ACTN</name>
<evidence type="ECO:0000313" key="5">
    <source>
        <dbReference type="Proteomes" id="UP001595816"/>
    </source>
</evidence>
<dbReference type="SUPFAM" id="SSF55811">
    <property type="entry name" value="Nudix"/>
    <property type="match status" value="1"/>
</dbReference>
<comment type="cofactor">
    <cofactor evidence="1">
        <name>Mg(2+)</name>
        <dbReference type="ChEBI" id="CHEBI:18420"/>
    </cofactor>
</comment>
<dbReference type="InterPro" id="IPR015797">
    <property type="entry name" value="NUDIX_hydrolase-like_dom_sf"/>
</dbReference>
<organism evidence="4 5">
    <name type="scientific">Hamadaea flava</name>
    <dbReference type="NCBI Taxonomy" id="1742688"/>
    <lineage>
        <taxon>Bacteria</taxon>
        <taxon>Bacillati</taxon>
        <taxon>Actinomycetota</taxon>
        <taxon>Actinomycetes</taxon>
        <taxon>Micromonosporales</taxon>
        <taxon>Micromonosporaceae</taxon>
        <taxon>Hamadaea</taxon>
    </lineage>
</organism>
<evidence type="ECO:0000256" key="1">
    <source>
        <dbReference type="ARBA" id="ARBA00001946"/>
    </source>
</evidence>
<proteinExistence type="predicted"/>
<evidence type="ECO:0000313" key="4">
    <source>
        <dbReference type="EMBL" id="MFC4133620.1"/>
    </source>
</evidence>
<dbReference type="PANTHER" id="PTHR43046:SF16">
    <property type="entry name" value="ADP-RIBOSE PYROPHOSPHATASE YJHB-RELATED"/>
    <property type="match status" value="1"/>
</dbReference>
<dbReference type="PANTHER" id="PTHR43046">
    <property type="entry name" value="GDP-MANNOSE MANNOSYL HYDROLASE"/>
    <property type="match status" value="1"/>
</dbReference>
<keyword evidence="5" id="KW-1185">Reference proteome</keyword>
<gene>
    <name evidence="4" type="ORF">ACFOZ4_23675</name>
</gene>
<reference evidence="5" key="1">
    <citation type="journal article" date="2019" name="Int. J. Syst. Evol. Microbiol.">
        <title>The Global Catalogue of Microorganisms (GCM) 10K type strain sequencing project: providing services to taxonomists for standard genome sequencing and annotation.</title>
        <authorList>
            <consortium name="The Broad Institute Genomics Platform"/>
            <consortium name="The Broad Institute Genome Sequencing Center for Infectious Disease"/>
            <person name="Wu L."/>
            <person name="Ma J."/>
        </authorList>
    </citation>
    <scope>NUCLEOTIDE SEQUENCE [LARGE SCALE GENOMIC DNA]</scope>
    <source>
        <strain evidence="5">CGMCC 4.7289</strain>
    </source>
</reference>
<dbReference type="Pfam" id="PF00293">
    <property type="entry name" value="NUDIX"/>
    <property type="match status" value="1"/>
</dbReference>
<feature type="domain" description="Nudix hydrolase" evidence="3">
    <location>
        <begin position="11"/>
        <end position="141"/>
    </location>
</feature>
<dbReference type="EMBL" id="JBHSAY010000013">
    <property type="protein sequence ID" value="MFC4133620.1"/>
    <property type="molecule type" value="Genomic_DNA"/>
</dbReference>
<dbReference type="InterPro" id="IPR000086">
    <property type="entry name" value="NUDIX_hydrolase_dom"/>
</dbReference>
<dbReference type="Gene3D" id="3.90.79.10">
    <property type="entry name" value="Nucleoside Triphosphate Pyrophosphohydrolase"/>
    <property type="match status" value="1"/>
</dbReference>
<dbReference type="CDD" id="cd04683">
    <property type="entry name" value="NUDIX_Hydrolase"/>
    <property type="match status" value="1"/>
</dbReference>
<protein>
    <submittedName>
        <fullName evidence="4">NUDIX domain-containing protein</fullName>
    </submittedName>
</protein>
<accession>A0ABV8LRF4</accession>
<sequence length="153" mass="16919">MTQHAGAEREPAIIAVHAVLRRGDQVLLGLRQGTGWSDGHWHLPSGHVERESSLAALVRETWEELGVIVDPAATRLVHVLHFWGAPSRLNLFFEVGAWDGEPVNAEPDKCAAVGWFDLDRLPPMTVAYAAQGLARYRQGIAYSDFGFAPERVR</sequence>
<comment type="caution">
    <text evidence="4">The sequence shown here is derived from an EMBL/GenBank/DDBJ whole genome shotgun (WGS) entry which is preliminary data.</text>
</comment>
<evidence type="ECO:0000256" key="2">
    <source>
        <dbReference type="ARBA" id="ARBA00022801"/>
    </source>
</evidence>
<dbReference type="PROSITE" id="PS51462">
    <property type="entry name" value="NUDIX"/>
    <property type="match status" value="1"/>
</dbReference>
<keyword evidence="2" id="KW-0378">Hydrolase</keyword>
<evidence type="ECO:0000259" key="3">
    <source>
        <dbReference type="PROSITE" id="PS51462"/>
    </source>
</evidence>
<dbReference type="Proteomes" id="UP001595816">
    <property type="component" value="Unassembled WGS sequence"/>
</dbReference>
<dbReference type="RefSeq" id="WP_253750757.1">
    <property type="nucleotide sequence ID" value="NZ_JAMZDZ010000001.1"/>
</dbReference>